<proteinExistence type="predicted"/>
<organism evidence="1 2">
    <name type="scientific">Blattamonas nauphoetae</name>
    <dbReference type="NCBI Taxonomy" id="2049346"/>
    <lineage>
        <taxon>Eukaryota</taxon>
        <taxon>Metamonada</taxon>
        <taxon>Preaxostyla</taxon>
        <taxon>Oxymonadida</taxon>
        <taxon>Blattamonas</taxon>
    </lineage>
</organism>
<dbReference type="Proteomes" id="UP001281761">
    <property type="component" value="Unassembled WGS sequence"/>
</dbReference>
<sequence length="222" mass="25203">MELDSIYEALLPPLIIDHQKKPKQKERIFLCGDVELLNKKCLLTVDFTFNDCSLLLLSSLKELDQLEDHRSLTAREAATRLGDIAGYLNKASDHAGRGDEGTVEDIGEGAGERVRCGVGTRISNESEEPFSDVSKLTVMLARQMQVEMEEAVVHGQRKLMKIKSKQLKVGNSLPVELMMEQEKKEEIEKKEEEEDRARKMILTRRTPFQFVKNRSTLKANIS</sequence>
<comment type="caution">
    <text evidence="1">The sequence shown here is derived from an EMBL/GenBank/DDBJ whole genome shotgun (WGS) entry which is preliminary data.</text>
</comment>
<gene>
    <name evidence="1" type="ORF">BLNAU_23679</name>
</gene>
<protein>
    <submittedName>
        <fullName evidence="1">Uncharacterized protein</fullName>
    </submittedName>
</protein>
<dbReference type="EMBL" id="JARBJD010000504">
    <property type="protein sequence ID" value="KAK2941411.1"/>
    <property type="molecule type" value="Genomic_DNA"/>
</dbReference>
<name>A0ABQ9WSH5_9EUKA</name>
<accession>A0ABQ9WSH5</accession>
<evidence type="ECO:0000313" key="1">
    <source>
        <dbReference type="EMBL" id="KAK2941411.1"/>
    </source>
</evidence>
<reference evidence="1 2" key="1">
    <citation type="journal article" date="2022" name="bioRxiv">
        <title>Genomics of Preaxostyla Flagellates Illuminates Evolutionary Transitions and the Path Towards Mitochondrial Loss.</title>
        <authorList>
            <person name="Novak L.V.F."/>
            <person name="Treitli S.C."/>
            <person name="Pyrih J."/>
            <person name="Halakuc P."/>
            <person name="Pipaliya S.V."/>
            <person name="Vacek V."/>
            <person name="Brzon O."/>
            <person name="Soukal P."/>
            <person name="Eme L."/>
            <person name="Dacks J.B."/>
            <person name="Karnkowska A."/>
            <person name="Elias M."/>
            <person name="Hampl V."/>
        </authorList>
    </citation>
    <scope>NUCLEOTIDE SEQUENCE [LARGE SCALE GENOMIC DNA]</scope>
    <source>
        <strain evidence="1">NAU3</strain>
        <tissue evidence="1">Gut</tissue>
    </source>
</reference>
<evidence type="ECO:0000313" key="2">
    <source>
        <dbReference type="Proteomes" id="UP001281761"/>
    </source>
</evidence>
<keyword evidence="2" id="KW-1185">Reference proteome</keyword>